<dbReference type="EMBL" id="BAAATR010000026">
    <property type="protein sequence ID" value="GAA2261383.1"/>
    <property type="molecule type" value="Genomic_DNA"/>
</dbReference>
<name>A0ABN3EKP5_9ACTN</name>
<feature type="compositionally biased region" description="Basic residues" evidence="1">
    <location>
        <begin position="14"/>
        <end position="25"/>
    </location>
</feature>
<accession>A0ABN3EKP5</accession>
<comment type="caution">
    <text evidence="2">The sequence shown here is derived from an EMBL/GenBank/DDBJ whole genome shotgun (WGS) entry which is preliminary data.</text>
</comment>
<evidence type="ECO:0000256" key="1">
    <source>
        <dbReference type="SAM" id="MobiDB-lite"/>
    </source>
</evidence>
<sequence>MPVAPSGIGALIRRTPRARSRRSSSVRRELPIPRLRQRAASATRITQARSACAWATAMPTSSSPTTATTAGWRARAAAITSETGKTGSGSSLRRLWSQISIA</sequence>
<reference evidence="2 3" key="1">
    <citation type="journal article" date="2019" name="Int. J. Syst. Evol. Microbiol.">
        <title>The Global Catalogue of Microorganisms (GCM) 10K type strain sequencing project: providing services to taxonomists for standard genome sequencing and annotation.</title>
        <authorList>
            <consortium name="The Broad Institute Genomics Platform"/>
            <consortium name="The Broad Institute Genome Sequencing Center for Infectious Disease"/>
            <person name="Wu L."/>
            <person name="Ma J."/>
        </authorList>
    </citation>
    <scope>NUCLEOTIDE SEQUENCE [LARGE SCALE GENOMIC DNA]</scope>
    <source>
        <strain evidence="2 3">JCM 7356</strain>
    </source>
</reference>
<proteinExistence type="predicted"/>
<organism evidence="2 3">
    <name type="scientific">Kitasatospora cystarginea</name>
    <dbReference type="NCBI Taxonomy" id="58350"/>
    <lineage>
        <taxon>Bacteria</taxon>
        <taxon>Bacillati</taxon>
        <taxon>Actinomycetota</taxon>
        <taxon>Actinomycetes</taxon>
        <taxon>Kitasatosporales</taxon>
        <taxon>Streptomycetaceae</taxon>
        <taxon>Kitasatospora</taxon>
    </lineage>
</organism>
<gene>
    <name evidence="2" type="ORF">GCM10010430_52050</name>
</gene>
<evidence type="ECO:0000313" key="2">
    <source>
        <dbReference type="EMBL" id="GAA2261383.1"/>
    </source>
</evidence>
<evidence type="ECO:0000313" key="3">
    <source>
        <dbReference type="Proteomes" id="UP001500305"/>
    </source>
</evidence>
<keyword evidence="3" id="KW-1185">Reference proteome</keyword>
<protein>
    <submittedName>
        <fullName evidence="2">Uncharacterized protein</fullName>
    </submittedName>
</protein>
<feature type="region of interest" description="Disordered" evidence="1">
    <location>
        <begin position="1"/>
        <end position="43"/>
    </location>
</feature>
<dbReference type="Proteomes" id="UP001500305">
    <property type="component" value="Unassembled WGS sequence"/>
</dbReference>